<accession>A3D6U1</accession>
<reference evidence="7 8" key="1">
    <citation type="submission" date="2007-02" db="EMBL/GenBank/DDBJ databases">
        <title>Complete sequence of chromosome of Shewanella baltica OS155.</title>
        <authorList>
            <consortium name="US DOE Joint Genome Institute"/>
            <person name="Copeland A."/>
            <person name="Lucas S."/>
            <person name="Lapidus A."/>
            <person name="Barry K."/>
            <person name="Detter J.C."/>
            <person name="Glavina del Rio T."/>
            <person name="Hammon N."/>
            <person name="Israni S."/>
            <person name="Dalin E."/>
            <person name="Tice H."/>
            <person name="Pitluck S."/>
            <person name="Sims D.R."/>
            <person name="Brettin T."/>
            <person name="Bruce D."/>
            <person name="Han C."/>
            <person name="Tapia R."/>
            <person name="Brainard J."/>
            <person name="Schmutz J."/>
            <person name="Larimer F."/>
            <person name="Land M."/>
            <person name="Hauser L."/>
            <person name="Kyrpides N."/>
            <person name="Mikhailova N."/>
            <person name="Brettar I."/>
            <person name="Klappenbach J."/>
            <person name="Konstantinidis K."/>
            <person name="Rodrigues J."/>
            <person name="Tiedje J."/>
            <person name="Richardson P."/>
        </authorList>
    </citation>
    <scope>NUCLEOTIDE SEQUENCE [LARGE SCALE GENOMIC DNA]</scope>
    <source>
        <strain evidence="8">OS155 / ATCC BAA-1091</strain>
    </source>
</reference>
<feature type="DNA-binding region" description="H-T-H motif" evidence="4">
    <location>
        <begin position="46"/>
        <end position="65"/>
    </location>
</feature>
<dbReference type="PRINTS" id="PR00455">
    <property type="entry name" value="HTHTETR"/>
</dbReference>
<dbReference type="GO" id="GO:0000976">
    <property type="term" value="F:transcription cis-regulatory region binding"/>
    <property type="evidence" value="ECO:0007669"/>
    <property type="project" value="TreeGrafter"/>
</dbReference>
<proteinExistence type="predicted"/>
<dbReference type="PANTHER" id="PTHR30055:SF146">
    <property type="entry name" value="HTH-TYPE TRANSCRIPTIONAL DUAL REGULATOR CECR"/>
    <property type="match status" value="1"/>
</dbReference>
<dbReference type="InterPro" id="IPR009057">
    <property type="entry name" value="Homeodomain-like_sf"/>
</dbReference>
<protein>
    <submittedName>
        <fullName evidence="7">Transcriptional regulator, TetR family</fullName>
    </submittedName>
</protein>
<keyword evidence="8" id="KW-1185">Reference proteome</keyword>
<feature type="compositionally biased region" description="Polar residues" evidence="5">
    <location>
        <begin position="10"/>
        <end position="21"/>
    </location>
</feature>
<organism evidence="7 8">
    <name type="scientific">Shewanella baltica (strain OS155 / ATCC BAA-1091)</name>
    <dbReference type="NCBI Taxonomy" id="325240"/>
    <lineage>
        <taxon>Bacteria</taxon>
        <taxon>Pseudomonadati</taxon>
        <taxon>Pseudomonadota</taxon>
        <taxon>Gammaproteobacteria</taxon>
        <taxon>Alteromonadales</taxon>
        <taxon>Shewanellaceae</taxon>
        <taxon>Shewanella</taxon>
    </lineage>
</organism>
<dbReference type="STRING" id="325240.Sbal_2972"/>
<evidence type="ECO:0000313" key="8">
    <source>
        <dbReference type="Proteomes" id="UP000001557"/>
    </source>
</evidence>
<dbReference type="Proteomes" id="UP000001557">
    <property type="component" value="Chromosome"/>
</dbReference>
<evidence type="ECO:0000256" key="2">
    <source>
        <dbReference type="ARBA" id="ARBA00023125"/>
    </source>
</evidence>
<dbReference type="PANTHER" id="PTHR30055">
    <property type="entry name" value="HTH-TYPE TRANSCRIPTIONAL REGULATOR RUTR"/>
    <property type="match status" value="1"/>
</dbReference>
<dbReference type="InterPro" id="IPR039536">
    <property type="entry name" value="TetR_C_Proteobacteria"/>
</dbReference>
<dbReference type="Pfam" id="PF00440">
    <property type="entry name" value="TetR_N"/>
    <property type="match status" value="1"/>
</dbReference>
<dbReference type="HOGENOM" id="CLU_069356_27_0_6"/>
<dbReference type="FunFam" id="1.10.10.60:FF:000141">
    <property type="entry name" value="TetR family transcriptional regulator"/>
    <property type="match status" value="1"/>
</dbReference>
<dbReference type="InterPro" id="IPR001647">
    <property type="entry name" value="HTH_TetR"/>
</dbReference>
<evidence type="ECO:0000256" key="1">
    <source>
        <dbReference type="ARBA" id="ARBA00023015"/>
    </source>
</evidence>
<keyword evidence="1" id="KW-0805">Transcription regulation</keyword>
<evidence type="ECO:0000256" key="5">
    <source>
        <dbReference type="SAM" id="MobiDB-lite"/>
    </source>
</evidence>
<dbReference type="PROSITE" id="PS50977">
    <property type="entry name" value="HTH_TETR_2"/>
    <property type="match status" value="1"/>
</dbReference>
<dbReference type="KEGG" id="sbl:Sbal_2972"/>
<keyword evidence="2 4" id="KW-0238">DNA-binding</keyword>
<evidence type="ECO:0000313" key="7">
    <source>
        <dbReference type="EMBL" id="ABN62454.1"/>
    </source>
</evidence>
<feature type="region of interest" description="Disordered" evidence="5">
    <location>
        <begin position="1"/>
        <end position="21"/>
    </location>
</feature>
<dbReference type="Gene3D" id="1.10.357.10">
    <property type="entry name" value="Tetracycline Repressor, domain 2"/>
    <property type="match status" value="1"/>
</dbReference>
<evidence type="ECO:0000259" key="6">
    <source>
        <dbReference type="PROSITE" id="PS50977"/>
    </source>
</evidence>
<dbReference type="Pfam" id="PF14246">
    <property type="entry name" value="TetR_C_7"/>
    <property type="match status" value="1"/>
</dbReference>
<feature type="domain" description="HTH tetR-type" evidence="6">
    <location>
        <begin position="23"/>
        <end position="83"/>
    </location>
</feature>
<dbReference type="Gene3D" id="1.10.10.60">
    <property type="entry name" value="Homeodomain-like"/>
    <property type="match status" value="1"/>
</dbReference>
<evidence type="ECO:0000256" key="3">
    <source>
        <dbReference type="ARBA" id="ARBA00023163"/>
    </source>
</evidence>
<dbReference type="GO" id="GO:0003700">
    <property type="term" value="F:DNA-binding transcription factor activity"/>
    <property type="evidence" value="ECO:0007669"/>
    <property type="project" value="TreeGrafter"/>
</dbReference>
<gene>
    <name evidence="7" type="ordered locus">Sbal_2972</name>
</gene>
<dbReference type="InterPro" id="IPR050109">
    <property type="entry name" value="HTH-type_TetR-like_transc_reg"/>
</dbReference>
<dbReference type="AlphaFoldDB" id="A3D6U1"/>
<dbReference type="SUPFAM" id="SSF46689">
    <property type="entry name" value="Homeodomain-like"/>
    <property type="match status" value="1"/>
</dbReference>
<sequence length="216" mass="23852">MSIYSRVDMTHSSETQLPLSRSEQKRQQVLVAAIDLFCRQGFPHTSMDEVAKLAGVSKQTVYSHYGSKDELFVAAIESKCVGHDLNDDLLSDPTKPESALTQFALQFGEMIVSPEAITVFKACVAQSESHPEVSQLFFDAGTKHIVGLLADYLVTVEALGQYRFGNAHHSAVRLCLMLFGELKLKLELGLAADELVGDRNEYILGCADMFLKAHRV</sequence>
<dbReference type="EMBL" id="CP000563">
    <property type="protein sequence ID" value="ABN62454.1"/>
    <property type="molecule type" value="Genomic_DNA"/>
</dbReference>
<evidence type="ECO:0000256" key="4">
    <source>
        <dbReference type="PROSITE-ProRule" id="PRU00335"/>
    </source>
</evidence>
<name>A3D6U1_SHEB5</name>
<keyword evidence="3" id="KW-0804">Transcription</keyword>